<protein>
    <recommendedName>
        <fullName evidence="5">MYND-type domain-containing protein</fullName>
    </recommendedName>
</protein>
<dbReference type="GO" id="GO:0008270">
    <property type="term" value="F:zinc ion binding"/>
    <property type="evidence" value="ECO:0007669"/>
    <property type="project" value="UniProtKB-KW"/>
</dbReference>
<sequence length="146" mass="16541">MMPLMKEHESACRSAWGAICECCGRSATDILQSPISLLHTDEARIIVWVIPLCGRGQCEVETRQEMQQMMEEMRQEHGAHDESLGRAACTEVALCKVCGTTADVRRSGRCHAVAYCGKEHQKADWKVHKKACVRREDDLRGKVWRK</sequence>
<dbReference type="Proteomes" id="UP000557566">
    <property type="component" value="Unassembled WGS sequence"/>
</dbReference>
<organism evidence="6 7">
    <name type="scientific">Ophiocordyceps sinensis</name>
    <dbReference type="NCBI Taxonomy" id="72228"/>
    <lineage>
        <taxon>Eukaryota</taxon>
        <taxon>Fungi</taxon>
        <taxon>Dikarya</taxon>
        <taxon>Ascomycota</taxon>
        <taxon>Pezizomycotina</taxon>
        <taxon>Sordariomycetes</taxon>
        <taxon>Hypocreomycetidae</taxon>
        <taxon>Hypocreales</taxon>
        <taxon>Ophiocordycipitaceae</taxon>
        <taxon>Ophiocordyceps</taxon>
    </lineage>
</organism>
<evidence type="ECO:0000256" key="1">
    <source>
        <dbReference type="ARBA" id="ARBA00022723"/>
    </source>
</evidence>
<accession>A0A8H4PYQ9</accession>
<feature type="domain" description="MYND-type" evidence="5">
    <location>
        <begin position="95"/>
        <end position="132"/>
    </location>
</feature>
<gene>
    <name evidence="6" type="ORF">G6O67_000158</name>
</gene>
<name>A0A8H4PYQ9_9HYPO</name>
<evidence type="ECO:0000256" key="2">
    <source>
        <dbReference type="ARBA" id="ARBA00022771"/>
    </source>
</evidence>
<dbReference type="InterPro" id="IPR002893">
    <property type="entry name" value="Znf_MYND"/>
</dbReference>
<keyword evidence="2 4" id="KW-0863">Zinc-finger</keyword>
<evidence type="ECO:0000256" key="3">
    <source>
        <dbReference type="ARBA" id="ARBA00022833"/>
    </source>
</evidence>
<dbReference type="OrthoDB" id="432970at2759"/>
<keyword evidence="1" id="KW-0479">Metal-binding</keyword>
<reference evidence="6 7" key="1">
    <citation type="journal article" date="2020" name="Genome Biol. Evol.">
        <title>A new high-quality draft genome assembly of the Chinese cordyceps Ophiocordyceps sinensis.</title>
        <authorList>
            <person name="Shu R."/>
            <person name="Zhang J."/>
            <person name="Meng Q."/>
            <person name="Zhang H."/>
            <person name="Zhou G."/>
            <person name="Li M."/>
            <person name="Wu P."/>
            <person name="Zhao Y."/>
            <person name="Chen C."/>
            <person name="Qin Q."/>
        </authorList>
    </citation>
    <scope>NUCLEOTIDE SEQUENCE [LARGE SCALE GENOMIC DNA]</scope>
    <source>
        <strain evidence="6 7">IOZ07</strain>
    </source>
</reference>
<dbReference type="Gene3D" id="6.10.140.2220">
    <property type="match status" value="1"/>
</dbReference>
<keyword evidence="3" id="KW-0862">Zinc</keyword>
<dbReference type="SUPFAM" id="SSF144232">
    <property type="entry name" value="HIT/MYND zinc finger-like"/>
    <property type="match status" value="1"/>
</dbReference>
<keyword evidence="7" id="KW-1185">Reference proteome</keyword>
<dbReference type="Pfam" id="PF01753">
    <property type="entry name" value="zf-MYND"/>
    <property type="match status" value="1"/>
</dbReference>
<evidence type="ECO:0000259" key="5">
    <source>
        <dbReference type="PROSITE" id="PS50865"/>
    </source>
</evidence>
<evidence type="ECO:0000313" key="6">
    <source>
        <dbReference type="EMBL" id="KAF4512820.1"/>
    </source>
</evidence>
<proteinExistence type="predicted"/>
<dbReference type="EMBL" id="JAAVMX010000001">
    <property type="protein sequence ID" value="KAF4512820.1"/>
    <property type="molecule type" value="Genomic_DNA"/>
</dbReference>
<evidence type="ECO:0000256" key="4">
    <source>
        <dbReference type="PROSITE-ProRule" id="PRU00134"/>
    </source>
</evidence>
<comment type="caution">
    <text evidence="6">The sequence shown here is derived from an EMBL/GenBank/DDBJ whole genome shotgun (WGS) entry which is preliminary data.</text>
</comment>
<dbReference type="AlphaFoldDB" id="A0A8H4PYQ9"/>
<evidence type="ECO:0000313" key="7">
    <source>
        <dbReference type="Proteomes" id="UP000557566"/>
    </source>
</evidence>
<dbReference type="PROSITE" id="PS50865">
    <property type="entry name" value="ZF_MYND_2"/>
    <property type="match status" value="1"/>
</dbReference>